<keyword evidence="2" id="KW-1185">Reference proteome</keyword>
<accession>A0A4R7SSG8</accession>
<sequence length="624" mass="67180">MSLRTHPSLVRRLRWPLLAAVLLGGLAWGGSEWLVSKARKEVDERLEKRGLVLNAKSESWSLWGGITLKEATLSRLTGDQPPLFEISELHVDVPWREVWAAKSAITHWRAEDAILVLNDDQGSVTMEGLTTDFAVRQGTIEVAGLGMRQGPLVIELKGEILTATGGGGSSEFNPNWNGLRSVLKTLSFKPGSDPFRITGLFNVDLRTPPAIWSVDLRGEGNQVNWRGLPMQNALVEGQASQGGLRLTANLKLLKGSGLVELSREGWKDTPLIMTGTLTDSAGRSDEFIGRYEGKARTVTIEQISGSADLVELAQGFPALAEKIPAGVTVKTFPEILAKDFVLQTGVQPPVWSLASAQFKTPASIVVIVRDQPVNVENITGGLSYQKDQWHFHSLKGKLLEGTFALDADYDGQKLTDAKISLKSLRLARLSPWLGNVGSGLENSDLTMDYAGSICNDPVDSTGGGTLVLSDAPVVHIPLLEQTYALFPKLLPDRGRASAGSFQVTFTMNNGVATIDPFKARSEALTVTATGTVDLVKRRVQGHARANLRGIVGRITLPLSHVLTDMEISGPLDDIRVSPEGPIGGAKKLIGGSAEAAKDSVKLSGDVLKEGLSLPFQALGMFRDK</sequence>
<reference evidence="1 2" key="1">
    <citation type="submission" date="2019-03" db="EMBL/GenBank/DDBJ databases">
        <title>Genomic Encyclopedia of Archaeal and Bacterial Type Strains, Phase II (KMG-II): from individual species to whole genera.</title>
        <authorList>
            <person name="Goeker M."/>
        </authorList>
    </citation>
    <scope>NUCLEOTIDE SEQUENCE [LARGE SCALE GENOMIC DNA]</scope>
    <source>
        <strain evidence="1 2">ATCC 25309</strain>
    </source>
</reference>
<dbReference type="OrthoDB" id="181564at2"/>
<name>A0A4R7SSG8_9BACT</name>
<evidence type="ECO:0000313" key="2">
    <source>
        <dbReference type="Proteomes" id="UP000295662"/>
    </source>
</evidence>
<comment type="caution">
    <text evidence="1">The sequence shown here is derived from an EMBL/GenBank/DDBJ whole genome shotgun (WGS) entry which is preliminary data.</text>
</comment>
<dbReference type="Proteomes" id="UP000295662">
    <property type="component" value="Unassembled WGS sequence"/>
</dbReference>
<gene>
    <name evidence="1" type="ORF">EI77_01025</name>
</gene>
<dbReference type="EMBL" id="SOCA01000001">
    <property type="protein sequence ID" value="TDU81715.1"/>
    <property type="molecule type" value="Genomic_DNA"/>
</dbReference>
<protein>
    <submittedName>
        <fullName evidence="1">Uncharacterized protein involved in outer membrane biogenesis</fullName>
    </submittedName>
</protein>
<proteinExistence type="predicted"/>
<organism evidence="1 2">
    <name type="scientific">Prosthecobacter fusiformis</name>
    <dbReference type="NCBI Taxonomy" id="48464"/>
    <lineage>
        <taxon>Bacteria</taxon>
        <taxon>Pseudomonadati</taxon>
        <taxon>Verrucomicrobiota</taxon>
        <taxon>Verrucomicrobiia</taxon>
        <taxon>Verrucomicrobiales</taxon>
        <taxon>Verrucomicrobiaceae</taxon>
        <taxon>Prosthecobacter</taxon>
    </lineage>
</organism>
<evidence type="ECO:0000313" key="1">
    <source>
        <dbReference type="EMBL" id="TDU81715.1"/>
    </source>
</evidence>
<dbReference type="AlphaFoldDB" id="A0A4R7SSG8"/>